<keyword evidence="4" id="KW-0809">Transit peptide</keyword>
<dbReference type="GO" id="GO:0005743">
    <property type="term" value="C:mitochondrial inner membrane"/>
    <property type="evidence" value="ECO:0007669"/>
    <property type="project" value="TreeGrafter"/>
</dbReference>
<name>A0A1X2IQK8_9FUNG</name>
<keyword evidence="14" id="KW-1185">Reference proteome</keyword>
<evidence type="ECO:0000256" key="5">
    <source>
        <dbReference type="ARBA" id="ARBA00023002"/>
    </source>
</evidence>
<dbReference type="PANTHER" id="PTHR42807">
    <property type="entry name" value="GLUTARYL-COA DEHYDROGENASE, MITOCHONDRIAL"/>
    <property type="match status" value="1"/>
</dbReference>
<dbReference type="Proteomes" id="UP000193560">
    <property type="component" value="Unassembled WGS sequence"/>
</dbReference>
<dbReference type="Gene3D" id="1.10.540.10">
    <property type="entry name" value="Acyl-CoA dehydrogenase/oxidase, N-terminal domain"/>
    <property type="match status" value="1"/>
</dbReference>
<evidence type="ECO:0000313" key="14">
    <source>
        <dbReference type="Proteomes" id="UP000193560"/>
    </source>
</evidence>
<dbReference type="SUPFAM" id="SSF47203">
    <property type="entry name" value="Acyl-CoA dehydrogenase C-terminal domain-like"/>
    <property type="match status" value="1"/>
</dbReference>
<dbReference type="GO" id="GO:0004361">
    <property type="term" value="F:glutaryl-CoA dehydrogenase activity"/>
    <property type="evidence" value="ECO:0007669"/>
    <property type="project" value="UniProtKB-EC"/>
</dbReference>
<feature type="domain" description="Acyl-CoA dehydrogenase/oxidase N-terminal" evidence="12">
    <location>
        <begin position="42"/>
        <end position="119"/>
    </location>
</feature>
<dbReference type="GO" id="GO:0033539">
    <property type="term" value="P:fatty acid beta-oxidation using acyl-CoA dehydrogenase"/>
    <property type="evidence" value="ECO:0007669"/>
    <property type="project" value="TreeGrafter"/>
</dbReference>
<dbReference type="PROSITE" id="PS00073">
    <property type="entry name" value="ACYL_COA_DH_2"/>
    <property type="match status" value="1"/>
</dbReference>
<dbReference type="GO" id="GO:0000062">
    <property type="term" value="F:fatty-acyl-CoA binding"/>
    <property type="evidence" value="ECO:0007669"/>
    <property type="project" value="TreeGrafter"/>
</dbReference>
<dbReference type="InterPro" id="IPR036250">
    <property type="entry name" value="AcylCo_DH-like_C"/>
</dbReference>
<dbReference type="Gene3D" id="1.20.140.10">
    <property type="entry name" value="Butyryl-CoA Dehydrogenase, subunit A, domain 3"/>
    <property type="match status" value="1"/>
</dbReference>
<dbReference type="InterPro" id="IPR006089">
    <property type="entry name" value="Acyl-CoA_DH_CS"/>
</dbReference>
<evidence type="ECO:0000256" key="10">
    <source>
        <dbReference type="ARBA" id="ARBA00049493"/>
    </source>
</evidence>
<dbReference type="PANTHER" id="PTHR42807:SF1">
    <property type="entry name" value="GLUTARYL-COA DEHYDROGENASE, MITOCHONDRIAL"/>
    <property type="match status" value="1"/>
</dbReference>
<dbReference type="OrthoDB" id="435240at2759"/>
<evidence type="ECO:0000256" key="8">
    <source>
        <dbReference type="ARBA" id="ARBA00037927"/>
    </source>
</evidence>
<dbReference type="GO" id="GO:0050660">
    <property type="term" value="F:flavin adenine dinucleotide binding"/>
    <property type="evidence" value="ECO:0007669"/>
    <property type="project" value="InterPro"/>
</dbReference>
<keyword evidence="5" id="KW-0560">Oxidoreductase</keyword>
<comment type="pathway">
    <text evidence="7">Amino-acid metabolism; lysine degradation.</text>
</comment>
<dbReference type="InterPro" id="IPR009100">
    <property type="entry name" value="AcylCoA_DH/oxidase_NM_dom_sf"/>
</dbReference>
<accession>A0A1X2IQK8</accession>
<dbReference type="AlphaFoldDB" id="A0A1X2IQK8"/>
<evidence type="ECO:0000256" key="3">
    <source>
        <dbReference type="ARBA" id="ARBA00022630"/>
    </source>
</evidence>
<evidence type="ECO:0000259" key="12">
    <source>
        <dbReference type="Pfam" id="PF02771"/>
    </source>
</evidence>
<evidence type="ECO:0000256" key="9">
    <source>
        <dbReference type="ARBA" id="ARBA00039033"/>
    </source>
</evidence>
<comment type="caution">
    <text evidence="13">The sequence shown here is derived from an EMBL/GenBank/DDBJ whole genome shotgun (WGS) entry which is preliminary data.</text>
</comment>
<feature type="domain" description="Acyl-CoA oxidase/dehydrogenase middle" evidence="11">
    <location>
        <begin position="128"/>
        <end position="219"/>
    </location>
</feature>
<reference evidence="13 14" key="1">
    <citation type="submission" date="2016-07" db="EMBL/GenBank/DDBJ databases">
        <title>Pervasive Adenine N6-methylation of Active Genes in Fungi.</title>
        <authorList>
            <consortium name="DOE Joint Genome Institute"/>
            <person name="Mondo S.J."/>
            <person name="Dannebaum R.O."/>
            <person name="Kuo R.C."/>
            <person name="Labutti K."/>
            <person name="Haridas S."/>
            <person name="Kuo A."/>
            <person name="Salamov A."/>
            <person name="Ahrendt S.R."/>
            <person name="Lipzen A."/>
            <person name="Sullivan W."/>
            <person name="Andreopoulos W.B."/>
            <person name="Clum A."/>
            <person name="Lindquist E."/>
            <person name="Daum C."/>
            <person name="Ramamoorthy G.K."/>
            <person name="Gryganskyi A."/>
            <person name="Culley D."/>
            <person name="Magnuson J.K."/>
            <person name="James T.Y."/>
            <person name="O'Malley M.A."/>
            <person name="Stajich J.E."/>
            <person name="Spatafora J.W."/>
            <person name="Visel A."/>
            <person name="Grigoriev I.V."/>
        </authorList>
    </citation>
    <scope>NUCLEOTIDE SEQUENCE [LARGE SCALE GENOMIC DNA]</scope>
    <source>
        <strain evidence="13 14">NRRL 1336</strain>
    </source>
</reference>
<evidence type="ECO:0000256" key="7">
    <source>
        <dbReference type="ARBA" id="ARBA00037899"/>
    </source>
</evidence>
<evidence type="ECO:0000256" key="4">
    <source>
        <dbReference type="ARBA" id="ARBA00022946"/>
    </source>
</evidence>
<dbReference type="InterPro" id="IPR013786">
    <property type="entry name" value="AcylCoA_DH/ox_N"/>
</dbReference>
<comment type="cofactor">
    <cofactor evidence="1">
        <name>FAD</name>
        <dbReference type="ChEBI" id="CHEBI:57692"/>
    </cofactor>
</comment>
<comment type="pathway">
    <text evidence="8">Amino-acid metabolism; tryptophan metabolism.</text>
</comment>
<dbReference type="InterPro" id="IPR006091">
    <property type="entry name" value="Acyl-CoA_Oxase/DH_mid-dom"/>
</dbReference>
<dbReference type="Gene3D" id="2.40.110.10">
    <property type="entry name" value="Butyryl-CoA Dehydrogenase, subunit A, domain 2"/>
    <property type="match status" value="1"/>
</dbReference>
<protein>
    <recommendedName>
        <fullName evidence="9">glutaryl-CoA dehydrogenase (ETF)</fullName>
        <ecNumber evidence="9">1.3.8.6</ecNumber>
    </recommendedName>
</protein>
<dbReference type="Pfam" id="PF02771">
    <property type="entry name" value="Acyl-CoA_dh_N"/>
    <property type="match status" value="1"/>
</dbReference>
<proteinExistence type="predicted"/>
<dbReference type="EMBL" id="MCGE01000006">
    <property type="protein sequence ID" value="ORZ20552.1"/>
    <property type="molecule type" value="Genomic_DNA"/>
</dbReference>
<comment type="catalytic activity">
    <reaction evidence="10">
        <text>glutaryl-CoA + oxidized [electron-transfer flavoprotein] + 2 H(+) = (2E)-butenoyl-CoA + reduced [electron-transfer flavoprotein] + CO2</text>
        <dbReference type="Rhea" id="RHEA:13389"/>
        <dbReference type="Rhea" id="RHEA-COMP:10685"/>
        <dbReference type="Rhea" id="RHEA-COMP:10686"/>
        <dbReference type="ChEBI" id="CHEBI:15378"/>
        <dbReference type="ChEBI" id="CHEBI:16526"/>
        <dbReference type="ChEBI" id="CHEBI:57332"/>
        <dbReference type="ChEBI" id="CHEBI:57378"/>
        <dbReference type="ChEBI" id="CHEBI:57692"/>
        <dbReference type="ChEBI" id="CHEBI:58307"/>
        <dbReference type="EC" id="1.3.8.6"/>
    </reaction>
</comment>
<evidence type="ECO:0000256" key="1">
    <source>
        <dbReference type="ARBA" id="ARBA00001974"/>
    </source>
</evidence>
<comment type="subcellular location">
    <subcellularLocation>
        <location evidence="2">Mitochondrion</location>
    </subcellularLocation>
</comment>
<dbReference type="GO" id="GO:0046949">
    <property type="term" value="P:fatty-acyl-CoA biosynthetic process"/>
    <property type="evidence" value="ECO:0007669"/>
    <property type="project" value="TreeGrafter"/>
</dbReference>
<keyword evidence="6" id="KW-0496">Mitochondrion</keyword>
<evidence type="ECO:0000313" key="13">
    <source>
        <dbReference type="EMBL" id="ORZ20552.1"/>
    </source>
</evidence>
<organism evidence="13 14">
    <name type="scientific">Absidia repens</name>
    <dbReference type="NCBI Taxonomy" id="90262"/>
    <lineage>
        <taxon>Eukaryota</taxon>
        <taxon>Fungi</taxon>
        <taxon>Fungi incertae sedis</taxon>
        <taxon>Mucoromycota</taxon>
        <taxon>Mucoromycotina</taxon>
        <taxon>Mucoromycetes</taxon>
        <taxon>Mucorales</taxon>
        <taxon>Cunninghamellaceae</taxon>
        <taxon>Absidia</taxon>
    </lineage>
</organism>
<dbReference type="InterPro" id="IPR037069">
    <property type="entry name" value="AcylCoA_DH/ox_N_sf"/>
</dbReference>
<gene>
    <name evidence="13" type="ORF">BCR42DRAFT_389751</name>
</gene>
<evidence type="ECO:0000256" key="6">
    <source>
        <dbReference type="ARBA" id="ARBA00023128"/>
    </source>
</evidence>
<dbReference type="Pfam" id="PF02770">
    <property type="entry name" value="Acyl-CoA_dh_M"/>
    <property type="match status" value="1"/>
</dbReference>
<dbReference type="InterPro" id="IPR046373">
    <property type="entry name" value="Acyl-CoA_Oxase/DH_mid-dom_sf"/>
</dbReference>
<evidence type="ECO:0000259" key="11">
    <source>
        <dbReference type="Pfam" id="PF02770"/>
    </source>
</evidence>
<keyword evidence="3" id="KW-0285">Flavoprotein</keyword>
<dbReference type="EC" id="1.3.8.6" evidence="9"/>
<sequence>MLSPIQFSMRTLSVYHLTRALASKASIFVKCNWQKSQLTDDEIMVRQDFDRNIIQEMGVLGFLRSTIDGYDCAGIFSLSYGLTAREVEFVDSGYRSAMSVQSSLVIHPTYAYGTETQKEINGIKIGYFVLTEPDHGSVAGMETIAKKVDGHCVFNGSKTWITNSSIADDMIVWAKNLDEDGAIRGFILERVMADIETPTLQGKMSLRPTITGTLMLDNVQVPVANMLSNIEGINCPFRCLNNTLYGICWGSLGATDTWLTQAHDYTWNIINLMIKKKLADFNTETYIGLQACLQVVKRNPTIKALEISREAHDTLGGNGVSAEYNIIRQMNNLEIVVTSEETKDMHTLILGRSITGIPAFQ</sequence>
<dbReference type="STRING" id="90262.A0A1X2IQK8"/>
<evidence type="ECO:0000256" key="2">
    <source>
        <dbReference type="ARBA" id="ARBA00004173"/>
    </source>
</evidence>
<dbReference type="InterPro" id="IPR052033">
    <property type="entry name" value="Glutaryl-CoA_DH_mitochondrial"/>
</dbReference>
<dbReference type="SUPFAM" id="SSF56645">
    <property type="entry name" value="Acyl-CoA dehydrogenase NM domain-like"/>
    <property type="match status" value="1"/>
</dbReference>